<organism evidence="4 5">
    <name type="scientific">Exophiala spinifera</name>
    <dbReference type="NCBI Taxonomy" id="91928"/>
    <lineage>
        <taxon>Eukaryota</taxon>
        <taxon>Fungi</taxon>
        <taxon>Dikarya</taxon>
        <taxon>Ascomycota</taxon>
        <taxon>Pezizomycotina</taxon>
        <taxon>Eurotiomycetes</taxon>
        <taxon>Chaetothyriomycetidae</taxon>
        <taxon>Chaetothyriales</taxon>
        <taxon>Herpotrichiellaceae</taxon>
        <taxon>Exophiala</taxon>
    </lineage>
</organism>
<dbReference type="InterPro" id="IPR033379">
    <property type="entry name" value="Acid_Pase_AS"/>
</dbReference>
<dbReference type="GO" id="GO:0016158">
    <property type="term" value="F:inositol hexakisphosphate 3-phosphatase activity"/>
    <property type="evidence" value="ECO:0007669"/>
    <property type="project" value="UniProtKB-EC"/>
</dbReference>
<sequence length="569" mass="63007">MLAPLFICAGVASAGIIDVRQVAPSATVPDFFQTTPQIFAGPTTTGLIAPFLAQTNPAPFGQETASFVPNAPLETNVPISGNTRNQSIFQLHGQLSSYFPNPVGFGSNEYPLPPGANISIVNVLHRHGARYPTGTSSVVNFGSKLHNITSNGTAQWTGDLAFLNSWKYQLGAEILVARGRQELFDSGVLFYYDYGALYNTSTKIIARTTTQDRMLKSAEYFMAGFFGLEWTHNATLEVILEQNGYNNSLAGYYQCNNSNSYQSTGGNNASLIWENIYLANATKRLRAFSGSYNWTVADSYNAQTLCPYEEVAFGYSHWCELFTYEEWQGFEYSIDLQFNGNNGFGSPTGRGVGIGYVEEIYARLSHHLYNLPGGSTNVNSTLDEMNSTFPLNQTLYFDFSHDTNIMSIITAFGLKQFAQPLLPTGPPENQQLIVSHTTPFGARMVWEVIRAPYPVKAKRPTSASAATSDYYDTSNETSTTYLHLMINQRTVPLYKSYPECGERDDGWCELSTMMNIFSGLLDTARYEYSCFGHYPSVPYGDVTNGVPTVKRDLRGRTGHGLEVYESSDR</sequence>
<dbReference type="AlphaFoldDB" id="A0A0D2BSN9"/>
<evidence type="ECO:0000313" key="4">
    <source>
        <dbReference type="EMBL" id="KIW14294.1"/>
    </source>
</evidence>
<dbReference type="CDD" id="cd07061">
    <property type="entry name" value="HP_HAP_like"/>
    <property type="match status" value="1"/>
</dbReference>
<keyword evidence="3" id="KW-0378">Hydrolase</keyword>
<dbReference type="PROSITE" id="PS00616">
    <property type="entry name" value="HIS_ACID_PHOSPHAT_1"/>
    <property type="match status" value="1"/>
</dbReference>
<evidence type="ECO:0000313" key="5">
    <source>
        <dbReference type="Proteomes" id="UP000053328"/>
    </source>
</evidence>
<dbReference type="GO" id="GO:0003993">
    <property type="term" value="F:acid phosphatase activity"/>
    <property type="evidence" value="ECO:0007669"/>
    <property type="project" value="TreeGrafter"/>
</dbReference>
<dbReference type="PANTHER" id="PTHR20963:SF43">
    <property type="entry name" value="PUTATIVE (AFU_ORTHOLOGUE AFUA_7G01240)-RELATED"/>
    <property type="match status" value="1"/>
</dbReference>
<dbReference type="InterPro" id="IPR000560">
    <property type="entry name" value="His_Pase_clade-2"/>
</dbReference>
<protein>
    <recommendedName>
        <fullName evidence="2">3-phytase</fullName>
        <ecNumber evidence="2">3.1.3.8</ecNumber>
    </recommendedName>
</protein>
<evidence type="ECO:0000256" key="1">
    <source>
        <dbReference type="ARBA" id="ARBA00005375"/>
    </source>
</evidence>
<dbReference type="InterPro" id="IPR029033">
    <property type="entry name" value="His_PPase_superfam"/>
</dbReference>
<reference evidence="4 5" key="1">
    <citation type="submission" date="2015-01" db="EMBL/GenBank/DDBJ databases">
        <title>The Genome Sequence of Exophiala spinifera CBS89968.</title>
        <authorList>
            <consortium name="The Broad Institute Genomics Platform"/>
            <person name="Cuomo C."/>
            <person name="de Hoog S."/>
            <person name="Gorbushina A."/>
            <person name="Stielow B."/>
            <person name="Teixiera M."/>
            <person name="Abouelleil A."/>
            <person name="Chapman S.B."/>
            <person name="Priest M."/>
            <person name="Young S.K."/>
            <person name="Wortman J."/>
            <person name="Nusbaum C."/>
            <person name="Birren B."/>
        </authorList>
    </citation>
    <scope>NUCLEOTIDE SEQUENCE [LARGE SCALE GENOMIC DNA]</scope>
    <source>
        <strain evidence="4 5">CBS 89968</strain>
    </source>
</reference>
<comment type="similarity">
    <text evidence="1">Belongs to the histidine acid phosphatase family.</text>
</comment>
<dbReference type="EC" id="3.1.3.8" evidence="2"/>
<name>A0A0D2BSN9_9EURO</name>
<dbReference type="RefSeq" id="XP_016234510.1">
    <property type="nucleotide sequence ID" value="XM_016381408.1"/>
</dbReference>
<dbReference type="HOGENOM" id="CLU_020880_2_2_1"/>
<dbReference type="EMBL" id="KN847496">
    <property type="protein sequence ID" value="KIW14294.1"/>
    <property type="molecule type" value="Genomic_DNA"/>
</dbReference>
<dbReference type="VEuPathDB" id="FungiDB:PV08_07076"/>
<keyword evidence="5" id="KW-1185">Reference proteome</keyword>
<dbReference type="SUPFAM" id="SSF53254">
    <property type="entry name" value="Phosphoglycerate mutase-like"/>
    <property type="match status" value="1"/>
</dbReference>
<dbReference type="GeneID" id="27334159"/>
<evidence type="ECO:0000256" key="3">
    <source>
        <dbReference type="ARBA" id="ARBA00022801"/>
    </source>
</evidence>
<dbReference type="PROSITE" id="PS00778">
    <property type="entry name" value="HIS_ACID_PHOSPHAT_2"/>
    <property type="match status" value="1"/>
</dbReference>
<gene>
    <name evidence="4" type="ORF">PV08_07076</name>
</gene>
<dbReference type="Pfam" id="PF00328">
    <property type="entry name" value="His_Phos_2"/>
    <property type="match status" value="1"/>
</dbReference>
<evidence type="ECO:0000256" key="2">
    <source>
        <dbReference type="ARBA" id="ARBA00012632"/>
    </source>
</evidence>
<proteinExistence type="inferred from homology"/>
<dbReference type="Gene3D" id="3.40.50.1240">
    <property type="entry name" value="Phosphoglycerate mutase-like"/>
    <property type="match status" value="1"/>
</dbReference>
<dbReference type="OrthoDB" id="6509975at2759"/>
<dbReference type="Proteomes" id="UP000053328">
    <property type="component" value="Unassembled WGS sequence"/>
</dbReference>
<dbReference type="STRING" id="91928.A0A0D2BSN9"/>
<accession>A0A0D2BSN9</accession>
<dbReference type="PANTHER" id="PTHR20963">
    <property type="entry name" value="MULTIPLE INOSITOL POLYPHOSPHATE PHOSPHATASE-RELATED"/>
    <property type="match status" value="1"/>
</dbReference>